<comment type="caution">
    <text evidence="4">The sequence shown here is derived from an EMBL/GenBank/DDBJ whole genome shotgun (WGS) entry which is preliminary data.</text>
</comment>
<dbReference type="EMBL" id="JALJOR010000003">
    <property type="protein sequence ID" value="KAK9819697.1"/>
    <property type="molecule type" value="Genomic_DNA"/>
</dbReference>
<dbReference type="PROSITE" id="PS50088">
    <property type="entry name" value="ANK_REPEAT"/>
    <property type="match status" value="1"/>
</dbReference>
<sequence length="1518" mass="168261">MPKTVEELKKEAKGVMPSNHKTVLCNYWRETGSCKQGDSMRSDTISHGSSGDMMVSQQAEHMAASQHAIGQLLPHHLLQQMMAPHSAGPPQPPPRPAQPAPPAQPPRRPQPAPPPRRPQPQVQISAEEQRVNSLAEAVAGANAAELERLLEVYEIIGQPLTQNEVFSYVWRAAVEVCSAEVLEVLLRWWQDEYGDWTYLSVNKGPPEIEEPGKVLIVHEVIVASLLHNGAISVLRQIIQARPSALLDRYPSEQPLGATPLMLAIRIGAHLNLISLLAPADMPETIWGKCFAPGDQQACLTPIEEADQMRLAPGLDDHSRRHFQNVYTVLEGLRVRNLQKYLAEQKQRQAEQKKAEAARLKAQREEEERLRKAAAARARAEAEAAAIQAELDRQEAARQAKERKRQEQAAAMAFLARQLKLLEEYCGGGDADAAAEALSHLHAPEWRSMLLQKLSEIQYDKCLKDCFWAAALNGHLGLIRLLEDELKQRKWVQSHVYNWPRFQTNSQLLLEEALRKGQDAVVIQALQQDPTIITLPKRPPLLTALYTKAGMEVVEAVLKATIDSKRPAGVQEEEKGVIALSLAMQQWANDWPTAKEIFHMLLKAGSLQSTFVVEKKRLNVLHYAVKLERLDMAVAILEKAKAEMGKRHLLREFVDQLCEDMTALYRAVQQGSLDLISVLLAHKGSPLLNCHDETPLHLAIKMLWEADQDQQTVVQWMLKALDSNERSGLLNGVVDWQGHTVLVSAVVHRKLVLVNLLMEHGASLTALAEILSNEHKGSKQVAATRVVSPLSMAVRAYANSKGEDAEVAAILAAFLHGWDLPRTRTALSSGLTPKDAQLVAEWLQLHKEVTLEPFIKTKARRSELVQQAVDNGNVPLLELLVDQKGPRLSDVRLHNIIGRAPANLIRRLLAGGADPGARDNDLGAFLIHKAVEACDYEVLDILRNSGAQLRVADKSGNTPLHWAVRHLVPENRADLVKWLVEADPTLLKIINKQGATPVEHARAKAIKKLLAERVEQADSSAAQRRRSSDGQEGGQAEDGSLKRSADEMEADEPADGTFRPLVDPSESEERKRRRIGDLLDALPTAKSAAEVAAEAAKAAARAVAPDDSAAAPQAAAEGKAHAEGEHHQRLQERLAVLTPEVLPERDIAAMQEAGVEEGDAAMVAGMQRAVGEAGGWDEQVAEVLRDSPWEFIITRNARQEWAAMDRPFKLMVLGKLKKIGQDFWQTDGTTKALKFEDLSLRALELWRTKLTRGGRIVFEVALDFSETSSTWKEMLRLWVITLSHDRYEAELRSIQASHRKSTEVREKLKLEPLAPRGLPGPPDQRLPRDFRALKSEEDALDEGRAGNTKGSELCAQDMAGDVELREHFPPASSSRDTYTLLKFYNLSANLVNSVLQGLDDAHVDFPFRVSPAEQRIINLQTPTSIILLGRSGTGKTTCAVYRMWARCFTFHHHSTETFHQVFLTASATLREQVAKAFRKLQCATLGPQAASLADAAAQRELHTLANVPTEAFLLFLTTK</sequence>
<dbReference type="PANTHER" id="PTHR21529:SF4">
    <property type="entry name" value="TPR AND ANKYRIN REPEAT-CONTAINING PROTEIN 1"/>
    <property type="match status" value="1"/>
</dbReference>
<dbReference type="Proteomes" id="UP001489004">
    <property type="component" value="Unassembled WGS sequence"/>
</dbReference>
<keyword evidence="2" id="KW-0175">Coiled coil</keyword>
<protein>
    <submittedName>
        <fullName evidence="4">Uncharacterized protein</fullName>
    </submittedName>
</protein>
<feature type="compositionally biased region" description="Pro residues" evidence="3">
    <location>
        <begin position="87"/>
        <end position="118"/>
    </location>
</feature>
<reference evidence="4 5" key="1">
    <citation type="journal article" date="2024" name="Nat. Commun.">
        <title>Phylogenomics reveals the evolutionary origins of lichenization in chlorophyte algae.</title>
        <authorList>
            <person name="Puginier C."/>
            <person name="Libourel C."/>
            <person name="Otte J."/>
            <person name="Skaloud P."/>
            <person name="Haon M."/>
            <person name="Grisel S."/>
            <person name="Petersen M."/>
            <person name="Berrin J.G."/>
            <person name="Delaux P.M."/>
            <person name="Dal Grande F."/>
            <person name="Keller J."/>
        </authorList>
    </citation>
    <scope>NUCLEOTIDE SEQUENCE [LARGE SCALE GENOMIC DNA]</scope>
    <source>
        <strain evidence="4 5">SAG 2043</strain>
    </source>
</reference>
<feature type="region of interest" description="Disordered" evidence="3">
    <location>
        <begin position="83"/>
        <end position="128"/>
    </location>
</feature>
<feature type="compositionally biased region" description="Polar residues" evidence="3">
    <location>
        <begin position="42"/>
        <end position="54"/>
    </location>
</feature>
<feature type="compositionally biased region" description="Basic and acidic residues" evidence="3">
    <location>
        <begin position="1117"/>
        <end position="1128"/>
    </location>
</feature>
<name>A0AAW1QE83_9CHLO</name>
<feature type="compositionally biased region" description="Low complexity" evidence="3">
    <location>
        <begin position="1107"/>
        <end position="1116"/>
    </location>
</feature>
<dbReference type="InterPro" id="IPR002110">
    <property type="entry name" value="Ankyrin_rpt"/>
</dbReference>
<keyword evidence="5" id="KW-1185">Reference proteome</keyword>
<evidence type="ECO:0000313" key="5">
    <source>
        <dbReference type="Proteomes" id="UP001489004"/>
    </source>
</evidence>
<keyword evidence="1" id="KW-0040">ANK repeat</keyword>
<dbReference type="SMART" id="SM00248">
    <property type="entry name" value="ANK"/>
    <property type="match status" value="9"/>
</dbReference>
<dbReference type="InterPro" id="IPR039904">
    <property type="entry name" value="TRANK1"/>
</dbReference>
<evidence type="ECO:0000256" key="2">
    <source>
        <dbReference type="SAM" id="Coils"/>
    </source>
</evidence>
<feature type="region of interest" description="Disordered" evidence="3">
    <location>
        <begin position="1302"/>
        <end position="1326"/>
    </location>
</feature>
<feature type="region of interest" description="Disordered" evidence="3">
    <location>
        <begin position="1107"/>
        <end position="1128"/>
    </location>
</feature>
<gene>
    <name evidence="4" type="ORF">WJX72_001361</name>
</gene>
<proteinExistence type="predicted"/>
<organism evidence="4 5">
    <name type="scientific">[Myrmecia] bisecta</name>
    <dbReference type="NCBI Taxonomy" id="41462"/>
    <lineage>
        <taxon>Eukaryota</taxon>
        <taxon>Viridiplantae</taxon>
        <taxon>Chlorophyta</taxon>
        <taxon>core chlorophytes</taxon>
        <taxon>Trebouxiophyceae</taxon>
        <taxon>Trebouxiales</taxon>
        <taxon>Trebouxiaceae</taxon>
        <taxon>Myrmecia</taxon>
    </lineage>
</organism>
<dbReference type="SUPFAM" id="SSF48403">
    <property type="entry name" value="Ankyrin repeat"/>
    <property type="match status" value="1"/>
</dbReference>
<feature type="region of interest" description="Disordered" evidence="3">
    <location>
        <begin position="32"/>
        <end position="54"/>
    </location>
</feature>
<accession>A0AAW1QE83</accession>
<dbReference type="Pfam" id="PF12796">
    <property type="entry name" value="Ank_2"/>
    <property type="match status" value="2"/>
</dbReference>
<dbReference type="PANTHER" id="PTHR21529">
    <property type="entry name" value="MAMMARY TURMOR VIRUS RECEPTOR HOMOLOG 1, 2 MTVR1, 2"/>
    <property type="match status" value="1"/>
</dbReference>
<evidence type="ECO:0000256" key="3">
    <source>
        <dbReference type="SAM" id="MobiDB-lite"/>
    </source>
</evidence>
<dbReference type="InterPro" id="IPR036770">
    <property type="entry name" value="Ankyrin_rpt-contain_sf"/>
</dbReference>
<feature type="coiled-coil region" evidence="2">
    <location>
        <begin position="342"/>
        <end position="410"/>
    </location>
</feature>
<evidence type="ECO:0000256" key="1">
    <source>
        <dbReference type="PROSITE-ProRule" id="PRU00023"/>
    </source>
</evidence>
<feature type="region of interest" description="Disordered" evidence="3">
    <location>
        <begin position="1015"/>
        <end position="1072"/>
    </location>
</feature>
<feature type="repeat" description="ANK" evidence="1">
    <location>
        <begin position="736"/>
        <end position="768"/>
    </location>
</feature>
<evidence type="ECO:0000313" key="4">
    <source>
        <dbReference type="EMBL" id="KAK9819697.1"/>
    </source>
</evidence>
<dbReference type="Gene3D" id="1.25.40.20">
    <property type="entry name" value="Ankyrin repeat-containing domain"/>
    <property type="match status" value="4"/>
</dbReference>